<sequence>MAVRNNLSLRKTRESISLSQAQKLLSYSEMLPYISARSSVNRSSSIFGTEPYTDTYSSDISLNQTVFDLSSIFDIKSSRIDVKESNALYEAAVNEIEYAVAGFFYDLLKKKRLLSVKELGFRESEENLRSMYPYT</sequence>
<evidence type="ECO:0000256" key="4">
    <source>
        <dbReference type="ARBA" id="ARBA00023136"/>
    </source>
</evidence>
<dbReference type="GO" id="GO:0015288">
    <property type="term" value="F:porin activity"/>
    <property type="evidence" value="ECO:0007669"/>
    <property type="project" value="TreeGrafter"/>
</dbReference>
<evidence type="ECO:0000256" key="5">
    <source>
        <dbReference type="ARBA" id="ARBA00023237"/>
    </source>
</evidence>
<keyword evidence="3" id="KW-0812">Transmembrane</keyword>
<dbReference type="GO" id="GO:0009279">
    <property type="term" value="C:cell outer membrane"/>
    <property type="evidence" value="ECO:0007669"/>
    <property type="project" value="UniProtKB-SubCell"/>
</dbReference>
<evidence type="ECO:0000313" key="6">
    <source>
        <dbReference type="EMBL" id="GAI80113.1"/>
    </source>
</evidence>
<evidence type="ECO:0000256" key="3">
    <source>
        <dbReference type="ARBA" id="ARBA00022692"/>
    </source>
</evidence>
<protein>
    <submittedName>
        <fullName evidence="6">Uncharacterized protein</fullName>
    </submittedName>
</protein>
<dbReference type="Gene3D" id="1.20.1600.10">
    <property type="entry name" value="Outer membrane efflux proteins (OEP)"/>
    <property type="match status" value="1"/>
</dbReference>
<proteinExistence type="predicted"/>
<reference evidence="6" key="1">
    <citation type="journal article" date="2014" name="Front. Microbiol.">
        <title>High frequency of phylogenetically diverse reductive dehalogenase-homologous genes in deep subseafloor sedimentary metagenomes.</title>
        <authorList>
            <person name="Kawai M."/>
            <person name="Futagami T."/>
            <person name="Toyoda A."/>
            <person name="Takaki Y."/>
            <person name="Nishi S."/>
            <person name="Hori S."/>
            <person name="Arai W."/>
            <person name="Tsubouchi T."/>
            <person name="Morono Y."/>
            <person name="Uchiyama I."/>
            <person name="Ito T."/>
            <person name="Fujiyama A."/>
            <person name="Inagaki F."/>
            <person name="Takami H."/>
        </authorList>
    </citation>
    <scope>NUCLEOTIDE SEQUENCE</scope>
    <source>
        <strain evidence="6">Expedition CK06-06</strain>
    </source>
</reference>
<dbReference type="EMBL" id="BARW01006741">
    <property type="protein sequence ID" value="GAI80113.1"/>
    <property type="molecule type" value="Genomic_DNA"/>
</dbReference>
<keyword evidence="5" id="KW-0998">Cell outer membrane</keyword>
<dbReference type="SUPFAM" id="SSF56954">
    <property type="entry name" value="Outer membrane efflux proteins (OEP)"/>
    <property type="match status" value="1"/>
</dbReference>
<dbReference type="AlphaFoldDB" id="X1RHM6"/>
<dbReference type="GO" id="GO:0015562">
    <property type="term" value="F:efflux transmembrane transporter activity"/>
    <property type="evidence" value="ECO:0007669"/>
    <property type="project" value="InterPro"/>
</dbReference>
<accession>X1RHM6</accession>
<keyword evidence="2" id="KW-1134">Transmembrane beta strand</keyword>
<organism evidence="6">
    <name type="scientific">marine sediment metagenome</name>
    <dbReference type="NCBI Taxonomy" id="412755"/>
    <lineage>
        <taxon>unclassified sequences</taxon>
        <taxon>metagenomes</taxon>
        <taxon>ecological metagenomes</taxon>
    </lineage>
</organism>
<name>X1RHM6_9ZZZZ</name>
<evidence type="ECO:0000256" key="1">
    <source>
        <dbReference type="ARBA" id="ARBA00004442"/>
    </source>
</evidence>
<feature type="non-terminal residue" evidence="6">
    <location>
        <position position="135"/>
    </location>
</feature>
<evidence type="ECO:0000256" key="2">
    <source>
        <dbReference type="ARBA" id="ARBA00022452"/>
    </source>
</evidence>
<dbReference type="PANTHER" id="PTHR30026">
    <property type="entry name" value="OUTER MEMBRANE PROTEIN TOLC"/>
    <property type="match status" value="1"/>
</dbReference>
<dbReference type="InterPro" id="IPR051906">
    <property type="entry name" value="TolC-like"/>
</dbReference>
<comment type="caution">
    <text evidence="6">The sequence shown here is derived from an EMBL/GenBank/DDBJ whole genome shotgun (WGS) entry which is preliminary data.</text>
</comment>
<keyword evidence="4" id="KW-0472">Membrane</keyword>
<comment type="subcellular location">
    <subcellularLocation>
        <location evidence="1">Cell outer membrane</location>
    </subcellularLocation>
</comment>
<gene>
    <name evidence="6" type="ORF">S12H4_14155</name>
</gene>
<dbReference type="PANTHER" id="PTHR30026:SF20">
    <property type="entry name" value="OUTER MEMBRANE PROTEIN TOLC"/>
    <property type="match status" value="1"/>
</dbReference>
<dbReference type="GO" id="GO:1990281">
    <property type="term" value="C:efflux pump complex"/>
    <property type="evidence" value="ECO:0007669"/>
    <property type="project" value="TreeGrafter"/>
</dbReference>